<reference evidence="1" key="1">
    <citation type="submission" date="2020-04" db="EMBL/GenBank/DDBJ databases">
        <title>A chromosome-scale assembly and high-density genetic map of the yellow drum (Nibea albiflora) genome.</title>
        <authorList>
            <person name="Xu D."/>
            <person name="Zhang W."/>
            <person name="Chen R."/>
            <person name="Tan P."/>
            <person name="Wang L."/>
            <person name="Song H."/>
            <person name="Tian L."/>
            <person name="Zhu Q."/>
            <person name="Wang B."/>
        </authorList>
    </citation>
    <scope>NUCLEOTIDE SEQUENCE</scope>
    <source>
        <strain evidence="1">ZJHYS-2018</strain>
    </source>
</reference>
<gene>
    <name evidence="1" type="primary">RHBDL1.2</name>
    <name evidence="1" type="ORF">GBF38_011730</name>
</gene>
<protein>
    <submittedName>
        <fullName evidence="1">Rhomboid-related protein 1</fullName>
    </submittedName>
</protein>
<proteinExistence type="predicted"/>
<accession>A0ACB7F456</accession>
<organism evidence="1 2">
    <name type="scientific">Nibea albiflora</name>
    <name type="common">Yellow drum</name>
    <name type="synonym">Corvina albiflora</name>
    <dbReference type="NCBI Taxonomy" id="240163"/>
    <lineage>
        <taxon>Eukaryota</taxon>
        <taxon>Metazoa</taxon>
        <taxon>Chordata</taxon>
        <taxon>Craniata</taxon>
        <taxon>Vertebrata</taxon>
        <taxon>Euteleostomi</taxon>
        <taxon>Actinopterygii</taxon>
        <taxon>Neopterygii</taxon>
        <taxon>Teleostei</taxon>
        <taxon>Neoteleostei</taxon>
        <taxon>Acanthomorphata</taxon>
        <taxon>Eupercaria</taxon>
        <taxon>Sciaenidae</taxon>
        <taxon>Nibea</taxon>
    </lineage>
</organism>
<sequence>MKGLVRLMREHSVGAASGTGDRIPLEAYLALSVIRITSLGGNENNDTGITLGGALDPENTGFIAVENFTSLVEHHELQLDPSKLDMLLALVQSNEEGQMSSKRSSSFRRAIANGRRTLQREILLDETGLGLYKRFVRYVAYEILPCETDRRWYFHQNRLCPPPVFIAIVTIVQIIVFMCYGIMLNKWVLQTYQPDFMKSPLVYHPGHRAQVWRFFSYMFMHVGLEQLGFNALLQLMIGVPLEMVHGILRISLLYMAGVLAGLLVECVAVNVQDCPYTSQLFLGDTELTSFTTAPCSLADNDTKDDEYFFCNAA</sequence>
<dbReference type="Proteomes" id="UP000805704">
    <property type="component" value="Chromosome 18"/>
</dbReference>
<evidence type="ECO:0000313" key="1">
    <source>
        <dbReference type="EMBL" id="KAG8009116.1"/>
    </source>
</evidence>
<evidence type="ECO:0000313" key="2">
    <source>
        <dbReference type="Proteomes" id="UP000805704"/>
    </source>
</evidence>
<name>A0ACB7F456_NIBAL</name>
<dbReference type="EMBL" id="CM024806">
    <property type="protein sequence ID" value="KAG8009116.1"/>
    <property type="molecule type" value="Genomic_DNA"/>
</dbReference>
<comment type="caution">
    <text evidence="1">The sequence shown here is derived from an EMBL/GenBank/DDBJ whole genome shotgun (WGS) entry which is preliminary data.</text>
</comment>
<keyword evidence="2" id="KW-1185">Reference proteome</keyword>